<feature type="region of interest" description="Disordered" evidence="1">
    <location>
        <begin position="122"/>
        <end position="188"/>
    </location>
</feature>
<name>A0ABQ0ALE7_9RHOB</name>
<protein>
    <submittedName>
        <fullName evidence="2">Uncharacterized protein</fullName>
    </submittedName>
</protein>
<feature type="compositionally biased region" description="Basic and acidic residues" evidence="1">
    <location>
        <begin position="67"/>
        <end position="83"/>
    </location>
</feature>
<feature type="region of interest" description="Disordered" evidence="1">
    <location>
        <begin position="1"/>
        <end position="21"/>
    </location>
</feature>
<organism evidence="2 3">
    <name type="scientific">Pseudophaeobacter arcticus</name>
    <dbReference type="NCBI Taxonomy" id="385492"/>
    <lineage>
        <taxon>Bacteria</taxon>
        <taxon>Pseudomonadati</taxon>
        <taxon>Pseudomonadota</taxon>
        <taxon>Alphaproteobacteria</taxon>
        <taxon>Rhodobacterales</taxon>
        <taxon>Paracoccaceae</taxon>
        <taxon>Pseudophaeobacter</taxon>
    </lineage>
</organism>
<feature type="compositionally biased region" description="Basic and acidic residues" evidence="1">
    <location>
        <begin position="157"/>
        <end position="174"/>
    </location>
</feature>
<comment type="caution">
    <text evidence="2">The sequence shown here is derived from an EMBL/GenBank/DDBJ whole genome shotgun (WGS) entry which is preliminary data.</text>
</comment>
<dbReference type="RefSeq" id="WP_353399738.1">
    <property type="nucleotide sequence ID" value="NZ_BAABWU010000007.1"/>
</dbReference>
<accession>A0ABQ0ALE7</accession>
<gene>
    <name evidence="2" type="ORF">NBRC116598_21030</name>
</gene>
<keyword evidence="3" id="KW-1185">Reference proteome</keyword>
<dbReference type="EMBL" id="BAABWU010000007">
    <property type="protein sequence ID" value="GAA6196659.1"/>
    <property type="molecule type" value="Genomic_DNA"/>
</dbReference>
<evidence type="ECO:0000313" key="3">
    <source>
        <dbReference type="Proteomes" id="UP001441944"/>
    </source>
</evidence>
<dbReference type="Proteomes" id="UP001441944">
    <property type="component" value="Unassembled WGS sequence"/>
</dbReference>
<feature type="compositionally biased region" description="Basic and acidic residues" evidence="1">
    <location>
        <begin position="122"/>
        <end position="141"/>
    </location>
</feature>
<proteinExistence type="predicted"/>
<feature type="region of interest" description="Disordered" evidence="1">
    <location>
        <begin position="67"/>
        <end position="87"/>
    </location>
</feature>
<sequence>MLDDTLPPSGHNNPPPFDPEKVAKLDQAAAGFLDTAGTWIEGGEIKSADQAELLNDFIAGIKKRVATTEEARKTDKKPHDDAGKAVQSAYKPITTKLEAAKTKVTPLLTAWLEKKEAAKQAELRRQQEEAREAQEEAERKAASAAARNDISGEIDAEAAKNKADQLAKEAERSAKTKTNVGSATGGGRTATLRTTLRAEITNSRAAFMHFAEAPELLECLRTLAEREARAKGFNPDTDTIPGVTIHKDRKAV</sequence>
<reference evidence="2 3" key="1">
    <citation type="submission" date="2024-04" db="EMBL/GenBank/DDBJ databases">
        <title>Draft genome sequence of Pseudophaeobacter arcticus NBRC 116598.</title>
        <authorList>
            <person name="Miyakawa T."/>
            <person name="Kusuya Y."/>
            <person name="Miura T."/>
        </authorList>
    </citation>
    <scope>NUCLEOTIDE SEQUENCE [LARGE SCALE GENOMIC DNA]</scope>
    <source>
        <strain evidence="2 3">SU-CL00105</strain>
    </source>
</reference>
<evidence type="ECO:0000313" key="2">
    <source>
        <dbReference type="EMBL" id="GAA6196659.1"/>
    </source>
</evidence>
<evidence type="ECO:0000256" key="1">
    <source>
        <dbReference type="SAM" id="MobiDB-lite"/>
    </source>
</evidence>